<evidence type="ECO:0000256" key="10">
    <source>
        <dbReference type="HAMAP-Rule" id="MF_00185"/>
    </source>
</evidence>
<dbReference type="PANTHER" id="PTHR11088:SF60">
    <property type="entry name" value="TRNA DIMETHYLALLYLTRANSFERASE"/>
    <property type="match status" value="1"/>
</dbReference>
<name>A0ABP5MJ22_9MICO</name>
<dbReference type="HAMAP" id="MF_00185">
    <property type="entry name" value="IPP_trans"/>
    <property type="match status" value="1"/>
</dbReference>
<dbReference type="RefSeq" id="WP_344343934.1">
    <property type="nucleotide sequence ID" value="NZ_BAAAQT010000006.1"/>
</dbReference>
<feature type="site" description="Interaction with substrate tRNA" evidence="10">
    <location>
        <position position="123"/>
    </location>
</feature>
<keyword evidence="5 10" id="KW-0819">tRNA processing</keyword>
<evidence type="ECO:0000256" key="5">
    <source>
        <dbReference type="ARBA" id="ARBA00022694"/>
    </source>
</evidence>
<accession>A0ABP5MJ22</accession>
<dbReference type="InterPro" id="IPR018022">
    <property type="entry name" value="IPT"/>
</dbReference>
<dbReference type="Gene3D" id="3.40.50.300">
    <property type="entry name" value="P-loop containing nucleotide triphosphate hydrolases"/>
    <property type="match status" value="1"/>
</dbReference>
<keyword evidence="7 10" id="KW-0067">ATP-binding</keyword>
<dbReference type="InterPro" id="IPR027417">
    <property type="entry name" value="P-loop_NTPase"/>
</dbReference>
<comment type="caution">
    <text evidence="14">The sequence shown here is derived from an EMBL/GenBank/DDBJ whole genome shotgun (WGS) entry which is preliminary data.</text>
</comment>
<dbReference type="PANTHER" id="PTHR11088">
    <property type="entry name" value="TRNA DIMETHYLALLYLTRANSFERASE"/>
    <property type="match status" value="1"/>
</dbReference>
<feature type="binding site" evidence="10">
    <location>
        <begin position="8"/>
        <end position="13"/>
    </location>
    <ligand>
        <name>substrate</name>
    </ligand>
</feature>
<dbReference type="EMBL" id="BAAAQT010000006">
    <property type="protein sequence ID" value="GAA2174655.1"/>
    <property type="molecule type" value="Genomic_DNA"/>
</dbReference>
<evidence type="ECO:0000313" key="15">
    <source>
        <dbReference type="Proteomes" id="UP001501599"/>
    </source>
</evidence>
<evidence type="ECO:0000256" key="3">
    <source>
        <dbReference type="ARBA" id="ARBA00005842"/>
    </source>
</evidence>
<gene>
    <name evidence="10 14" type="primary">miaA</name>
    <name evidence="14" type="ORF">GCM10009846_21440</name>
</gene>
<evidence type="ECO:0000256" key="4">
    <source>
        <dbReference type="ARBA" id="ARBA00022679"/>
    </source>
</evidence>
<proteinExistence type="inferred from homology"/>
<evidence type="ECO:0000256" key="2">
    <source>
        <dbReference type="ARBA" id="ARBA00003213"/>
    </source>
</evidence>
<evidence type="ECO:0000256" key="1">
    <source>
        <dbReference type="ARBA" id="ARBA00001946"/>
    </source>
</evidence>
<feature type="binding site" evidence="10">
    <location>
        <begin position="6"/>
        <end position="13"/>
    </location>
    <ligand>
        <name>ATP</name>
        <dbReference type="ChEBI" id="CHEBI:30616"/>
    </ligand>
</feature>
<evidence type="ECO:0000256" key="13">
    <source>
        <dbReference type="RuleBase" id="RU003785"/>
    </source>
</evidence>
<keyword evidence="6 10" id="KW-0547">Nucleotide-binding</keyword>
<protein>
    <recommendedName>
        <fullName evidence="10">tRNA dimethylallyltransferase</fullName>
        <ecNumber evidence="10">2.5.1.75</ecNumber>
    </recommendedName>
    <alternativeName>
        <fullName evidence="10">Dimethylallyl diphosphate:tRNA dimethylallyltransferase</fullName>
        <shortName evidence="10">DMAPP:tRNA dimethylallyltransferase</shortName>
        <shortName evidence="10">DMATase</shortName>
    </alternativeName>
    <alternativeName>
        <fullName evidence="10">Isopentenyl-diphosphate:tRNA isopentenyltransferase</fullName>
        <shortName evidence="10">IPP transferase</shortName>
        <shortName evidence="10">IPPT</shortName>
        <shortName evidence="10">IPTase</shortName>
    </alternativeName>
</protein>
<organism evidence="14 15">
    <name type="scientific">Agrococcus versicolor</name>
    <dbReference type="NCBI Taxonomy" id="501482"/>
    <lineage>
        <taxon>Bacteria</taxon>
        <taxon>Bacillati</taxon>
        <taxon>Actinomycetota</taxon>
        <taxon>Actinomycetes</taxon>
        <taxon>Micrococcales</taxon>
        <taxon>Microbacteriaceae</taxon>
        <taxon>Agrococcus</taxon>
    </lineage>
</organism>
<keyword evidence="4 10" id="KW-0808">Transferase</keyword>
<comment type="similarity">
    <text evidence="3 10 13">Belongs to the IPP transferase family.</text>
</comment>
<dbReference type="Proteomes" id="UP001501599">
    <property type="component" value="Unassembled WGS sequence"/>
</dbReference>
<dbReference type="EC" id="2.5.1.75" evidence="10"/>
<dbReference type="Pfam" id="PF01715">
    <property type="entry name" value="IPPT"/>
    <property type="match status" value="1"/>
</dbReference>
<keyword evidence="8 10" id="KW-0460">Magnesium</keyword>
<dbReference type="NCBIfam" id="TIGR00174">
    <property type="entry name" value="miaA"/>
    <property type="match status" value="1"/>
</dbReference>
<comment type="subunit">
    <text evidence="10">Monomer.</text>
</comment>
<evidence type="ECO:0000256" key="12">
    <source>
        <dbReference type="RuleBase" id="RU003784"/>
    </source>
</evidence>
<comment type="caution">
    <text evidence="10">Lacks conserved residue(s) required for the propagation of feature annotation.</text>
</comment>
<keyword evidence="15" id="KW-1185">Reference proteome</keyword>
<dbReference type="Gene3D" id="1.10.20.140">
    <property type="match status" value="1"/>
</dbReference>
<reference evidence="15" key="1">
    <citation type="journal article" date="2019" name="Int. J. Syst. Evol. Microbiol.">
        <title>The Global Catalogue of Microorganisms (GCM) 10K type strain sequencing project: providing services to taxonomists for standard genome sequencing and annotation.</title>
        <authorList>
            <consortium name="The Broad Institute Genomics Platform"/>
            <consortium name="The Broad Institute Genome Sequencing Center for Infectious Disease"/>
            <person name="Wu L."/>
            <person name="Ma J."/>
        </authorList>
    </citation>
    <scope>NUCLEOTIDE SEQUENCE [LARGE SCALE GENOMIC DNA]</scope>
    <source>
        <strain evidence="15">JCM 16026</strain>
    </source>
</reference>
<evidence type="ECO:0000256" key="11">
    <source>
        <dbReference type="RuleBase" id="RU003783"/>
    </source>
</evidence>
<sequence length="298" mass="31806">MLAIVGATGTGKSQLALDVAGALAEHDVPAEVVNADAMQLYRGMDVGTAKLALAERRGVPHHLMDVLDVTDEASVAWYQPRARAAVAAIEARSAVPILVGGSGLYASSVLGPLDFPGTDEPLRAALEADLERDGAAAMHARLAEVDERAAAAIGPHNGRRLVRALEVVTTTGRPFPVGLPDVLPGTTIVHVRRARDELVRALDARVERMWAHGMLDEVRGLVEDGLERGSTATAAIGYRQALDELHGRIGTPEAIAETQRLTRRYARRQVSWFQRYPAIDVDGPVGADAIARHVLAAR</sequence>
<evidence type="ECO:0000256" key="6">
    <source>
        <dbReference type="ARBA" id="ARBA00022741"/>
    </source>
</evidence>
<evidence type="ECO:0000256" key="9">
    <source>
        <dbReference type="ARBA" id="ARBA00049563"/>
    </source>
</evidence>
<comment type="cofactor">
    <cofactor evidence="1 10">
        <name>Mg(2+)</name>
        <dbReference type="ChEBI" id="CHEBI:18420"/>
    </cofactor>
</comment>
<comment type="catalytic activity">
    <reaction evidence="9 10 11">
        <text>adenosine(37) in tRNA + dimethylallyl diphosphate = N(6)-dimethylallyladenosine(37) in tRNA + diphosphate</text>
        <dbReference type="Rhea" id="RHEA:26482"/>
        <dbReference type="Rhea" id="RHEA-COMP:10162"/>
        <dbReference type="Rhea" id="RHEA-COMP:10375"/>
        <dbReference type="ChEBI" id="CHEBI:33019"/>
        <dbReference type="ChEBI" id="CHEBI:57623"/>
        <dbReference type="ChEBI" id="CHEBI:74411"/>
        <dbReference type="ChEBI" id="CHEBI:74415"/>
        <dbReference type="EC" id="2.5.1.75"/>
    </reaction>
</comment>
<dbReference type="SUPFAM" id="SSF52540">
    <property type="entry name" value="P-loop containing nucleoside triphosphate hydrolases"/>
    <property type="match status" value="1"/>
</dbReference>
<evidence type="ECO:0000313" key="14">
    <source>
        <dbReference type="EMBL" id="GAA2174655.1"/>
    </source>
</evidence>
<evidence type="ECO:0000256" key="7">
    <source>
        <dbReference type="ARBA" id="ARBA00022840"/>
    </source>
</evidence>
<feature type="site" description="Interaction with substrate tRNA" evidence="10">
    <location>
        <position position="102"/>
    </location>
</feature>
<comment type="function">
    <text evidence="2 10 12">Catalyzes the transfer of a dimethylallyl group onto the adenine at position 37 in tRNAs that read codons beginning with uridine, leading to the formation of N6-(dimethylallyl)adenosine (i(6)A).</text>
</comment>
<evidence type="ECO:0000256" key="8">
    <source>
        <dbReference type="ARBA" id="ARBA00022842"/>
    </source>
</evidence>
<dbReference type="InterPro" id="IPR039657">
    <property type="entry name" value="Dimethylallyltransferase"/>
</dbReference>